<comment type="caution">
    <text evidence="1">The sequence shown here is derived from an EMBL/GenBank/DDBJ whole genome shotgun (WGS) entry which is preliminary data.</text>
</comment>
<dbReference type="OrthoDB" id="9775333at2"/>
<proteinExistence type="predicted"/>
<dbReference type="RefSeq" id="WP_147846842.1">
    <property type="nucleotide sequence ID" value="NZ_VDUZ01000009.1"/>
</dbReference>
<accession>A0A5C8PQD5</accession>
<evidence type="ECO:0000313" key="2">
    <source>
        <dbReference type="Proteomes" id="UP000321638"/>
    </source>
</evidence>
<keyword evidence="2" id="KW-1185">Reference proteome</keyword>
<organism evidence="1 2">
    <name type="scientific">Vineibacter terrae</name>
    <dbReference type="NCBI Taxonomy" id="2586908"/>
    <lineage>
        <taxon>Bacteria</taxon>
        <taxon>Pseudomonadati</taxon>
        <taxon>Pseudomonadota</taxon>
        <taxon>Alphaproteobacteria</taxon>
        <taxon>Hyphomicrobiales</taxon>
        <taxon>Vineibacter</taxon>
    </lineage>
</organism>
<sequence length="448" mass="48882">MGTNSRVVWSEGMFLRPQHFQQQTRHVDRIMHQRVSAVRSFGWGVSEFQVDKAALNIGKFALASAAGVLDDGTPFAIPDDVPPPVPIDVPEQTRNQRVCVVLPLARAGMPDTVLGDRDDVAARYAAGDYDAADSIVGSDVVAPVNVGQLRLRFAIEGFGDLGGFAALPIARIVEVRGDSKQVIIDDQYIPPCVTIAASQPLSSFAVELHGLLHNRAEALAARLAQPGMRGAMEMANLLLLQIANRYSPLAAHIAQTPTPHPQDWYGLLVQMAGELATFTSQRRRPVEFPTYRHDDLQKVYEPVIAALRQALSVLIDTGAVQIPLQERRHGVHVGVINDKTLLRSAPFILAVRAEVSPDSTRRTFPTVVTIGPVEQIVQLVNTALPGIKLSALPVAPPQLPFNASTVYFDLDRSSEFFRNLATSGGIALHVQGEWPKLHMELWAIKQQA</sequence>
<dbReference type="InterPro" id="IPR010263">
    <property type="entry name" value="T6SS_TssK"/>
</dbReference>
<dbReference type="Proteomes" id="UP000321638">
    <property type="component" value="Unassembled WGS sequence"/>
</dbReference>
<protein>
    <submittedName>
        <fullName evidence="1">Type VI secretion system baseplate subunit TssK</fullName>
    </submittedName>
</protein>
<dbReference type="PANTHER" id="PTHR35566">
    <property type="entry name" value="BLR3599 PROTEIN"/>
    <property type="match status" value="1"/>
</dbReference>
<evidence type="ECO:0000313" key="1">
    <source>
        <dbReference type="EMBL" id="TXL77142.1"/>
    </source>
</evidence>
<dbReference type="AlphaFoldDB" id="A0A5C8PQD5"/>
<reference evidence="1 2" key="1">
    <citation type="submission" date="2019-06" db="EMBL/GenBank/DDBJ databases">
        <title>New taxonomy in bacterial strain CC-CFT640, isolated from vineyard.</title>
        <authorList>
            <person name="Lin S.-Y."/>
            <person name="Tsai C.-F."/>
            <person name="Young C.-C."/>
        </authorList>
    </citation>
    <scope>NUCLEOTIDE SEQUENCE [LARGE SCALE GENOMIC DNA]</scope>
    <source>
        <strain evidence="1 2">CC-CFT640</strain>
    </source>
</reference>
<name>A0A5C8PQD5_9HYPH</name>
<gene>
    <name evidence="1" type="primary">tssK</name>
    <name evidence="1" type="ORF">FHP25_10275</name>
</gene>
<dbReference type="EMBL" id="VDUZ01000009">
    <property type="protein sequence ID" value="TXL77142.1"/>
    <property type="molecule type" value="Genomic_DNA"/>
</dbReference>
<dbReference type="NCBIfam" id="TIGR03353">
    <property type="entry name" value="VI_chp_4"/>
    <property type="match status" value="1"/>
</dbReference>
<dbReference type="Pfam" id="PF05936">
    <property type="entry name" value="T6SS_VasE"/>
    <property type="match status" value="1"/>
</dbReference>
<dbReference type="PANTHER" id="PTHR35566:SF1">
    <property type="entry name" value="TYPE VI SECRETION SYSTEM BASEPLATE COMPONENT TSSK1"/>
    <property type="match status" value="1"/>
</dbReference>